<dbReference type="AlphaFoldDB" id="A0A7G1KLN9"/>
<dbReference type="KEGG" id="nwl:NWFMUON74_37420"/>
<keyword evidence="3" id="KW-1185">Reference proteome</keyword>
<evidence type="ECO:0000313" key="3">
    <source>
        <dbReference type="Proteomes" id="UP000516173"/>
    </source>
</evidence>
<dbReference type="Proteomes" id="UP000516173">
    <property type="component" value="Chromosome"/>
</dbReference>
<evidence type="ECO:0000256" key="1">
    <source>
        <dbReference type="ARBA" id="ARBA00010617"/>
    </source>
</evidence>
<dbReference type="PANTHER" id="PTHR46696:SF1">
    <property type="entry name" value="CYTOCHROME P450 YJIB-RELATED"/>
    <property type="match status" value="1"/>
</dbReference>
<dbReference type="RefSeq" id="WP_187683132.1">
    <property type="nucleotide sequence ID" value="NZ_AP023396.1"/>
</dbReference>
<dbReference type="GO" id="GO:0020037">
    <property type="term" value="F:heme binding"/>
    <property type="evidence" value="ECO:0007669"/>
    <property type="project" value="InterPro"/>
</dbReference>
<dbReference type="InterPro" id="IPR036396">
    <property type="entry name" value="Cyt_P450_sf"/>
</dbReference>
<organism evidence="2 3">
    <name type="scientific">Nocardia wallacei</name>
    <dbReference type="NCBI Taxonomy" id="480035"/>
    <lineage>
        <taxon>Bacteria</taxon>
        <taxon>Bacillati</taxon>
        <taxon>Actinomycetota</taxon>
        <taxon>Actinomycetes</taxon>
        <taxon>Mycobacteriales</taxon>
        <taxon>Nocardiaceae</taxon>
        <taxon>Nocardia</taxon>
    </lineage>
</organism>
<sequence length="414" mass="44392">MATNFPFAEVTSNQLSFEERDARYAQLHAWPDSSYPHHSGLRMVWRYDDARELLEASESGISNANSLQPLVGYPRIAANPRAVGHLCRHLIPLPAKATADCTDDVLHKRVWDSMAGPDGHFTIPAGLREQRAAELTAHFHATLEGRAPRRGTTIDATALSIAYAARVVGAAVGLPATQWPSVAEWSGAQSGLLGRRLRGRELADAVGALGRLFTVSGDTVAAARRQRTAGFAQRLAAAGIPHRVAVSAMANSLAAGVHTVSGTIQQGLQRLLSDPDRHWWNLLAGPDAGRVATKVLALDPGLVAWKRDVTWPVTLRSGTTLPAGPVLVMFAAANRDPRAFGAPLDLHAPGKLPLTFGFGRHVCPGKSLAQLAIEVFLREWRLVAPECRLAPQPRSPATRPDDLLFSGADVTLVG</sequence>
<dbReference type="Gene3D" id="1.10.630.10">
    <property type="entry name" value="Cytochrome P450"/>
    <property type="match status" value="1"/>
</dbReference>
<dbReference type="GO" id="GO:0004497">
    <property type="term" value="F:monooxygenase activity"/>
    <property type="evidence" value="ECO:0007669"/>
    <property type="project" value="InterPro"/>
</dbReference>
<dbReference type="EMBL" id="AP023396">
    <property type="protein sequence ID" value="BCK55970.1"/>
    <property type="molecule type" value="Genomic_DNA"/>
</dbReference>
<dbReference type="PANTHER" id="PTHR46696">
    <property type="entry name" value="P450, PUTATIVE (EUROFUNG)-RELATED"/>
    <property type="match status" value="1"/>
</dbReference>
<evidence type="ECO:0000313" key="2">
    <source>
        <dbReference type="EMBL" id="BCK55970.1"/>
    </source>
</evidence>
<dbReference type="GO" id="GO:0016705">
    <property type="term" value="F:oxidoreductase activity, acting on paired donors, with incorporation or reduction of molecular oxygen"/>
    <property type="evidence" value="ECO:0007669"/>
    <property type="project" value="InterPro"/>
</dbReference>
<dbReference type="GeneID" id="80348258"/>
<protein>
    <recommendedName>
        <fullName evidence="4">Cytochrome P450</fullName>
    </recommendedName>
</protein>
<dbReference type="GO" id="GO:0005506">
    <property type="term" value="F:iron ion binding"/>
    <property type="evidence" value="ECO:0007669"/>
    <property type="project" value="InterPro"/>
</dbReference>
<dbReference type="SUPFAM" id="SSF48264">
    <property type="entry name" value="Cytochrome P450"/>
    <property type="match status" value="1"/>
</dbReference>
<dbReference type="PROSITE" id="PS00086">
    <property type="entry name" value="CYTOCHROME_P450"/>
    <property type="match status" value="1"/>
</dbReference>
<comment type="similarity">
    <text evidence="1">Belongs to the cytochrome P450 family.</text>
</comment>
<accession>A0A7G1KLN9</accession>
<dbReference type="InterPro" id="IPR017972">
    <property type="entry name" value="Cyt_P450_CS"/>
</dbReference>
<proteinExistence type="inferred from homology"/>
<evidence type="ECO:0008006" key="4">
    <source>
        <dbReference type="Google" id="ProtNLM"/>
    </source>
</evidence>
<gene>
    <name evidence="2" type="ORF">NWFMUON74_37420</name>
</gene>
<name>A0A7G1KLN9_9NOCA</name>
<reference evidence="2 3" key="1">
    <citation type="submission" date="2020-08" db="EMBL/GenBank/DDBJ databases">
        <title>Genome Sequencing of Nocardia wallacei strain FMUON74 and assembly.</title>
        <authorList>
            <person name="Toyokawa M."/>
            <person name="Uesaka K."/>
        </authorList>
    </citation>
    <scope>NUCLEOTIDE SEQUENCE [LARGE SCALE GENOMIC DNA]</scope>
    <source>
        <strain evidence="2 3">FMUON74</strain>
    </source>
</reference>